<feature type="domain" description="Tyr recombinase" evidence="4">
    <location>
        <begin position="221"/>
        <end position="403"/>
    </location>
</feature>
<dbReference type="GO" id="GO:0006310">
    <property type="term" value="P:DNA recombination"/>
    <property type="evidence" value="ECO:0007669"/>
    <property type="project" value="UniProtKB-KW"/>
</dbReference>
<dbReference type="InterPro" id="IPR050090">
    <property type="entry name" value="Tyrosine_recombinase_XerCD"/>
</dbReference>
<dbReference type="PANTHER" id="PTHR30349:SF64">
    <property type="entry name" value="PROPHAGE INTEGRASE INTD-RELATED"/>
    <property type="match status" value="1"/>
</dbReference>
<dbReference type="Proteomes" id="UP000006262">
    <property type="component" value="Unassembled WGS sequence"/>
</dbReference>
<comment type="caution">
    <text evidence="5">The sequence shown here is derived from an EMBL/GenBank/DDBJ whole genome shotgun (WGS) entry which is preliminary data.</text>
</comment>
<dbReference type="InterPro" id="IPR035386">
    <property type="entry name" value="Arm-DNA-bind_5"/>
</dbReference>
<dbReference type="RefSeq" id="WP_005867061.1">
    <property type="nucleotide sequence ID" value="NZ_JH976489.1"/>
</dbReference>
<dbReference type="Pfam" id="PF13102">
    <property type="entry name" value="Phage_int_SAM_5"/>
    <property type="match status" value="1"/>
</dbReference>
<dbReference type="AlphaFoldDB" id="A0AAD2TMV7"/>
<keyword evidence="3" id="KW-0233">DNA recombination</keyword>
<dbReference type="Gene3D" id="1.10.150.130">
    <property type="match status" value="1"/>
</dbReference>
<keyword evidence="2" id="KW-0238">DNA-binding</keyword>
<gene>
    <name evidence="5" type="ORF">HMPREF1059_03019</name>
</gene>
<evidence type="ECO:0000256" key="2">
    <source>
        <dbReference type="ARBA" id="ARBA00023125"/>
    </source>
</evidence>
<dbReference type="Pfam" id="PF00589">
    <property type="entry name" value="Phage_integrase"/>
    <property type="match status" value="1"/>
</dbReference>
<evidence type="ECO:0000313" key="5">
    <source>
        <dbReference type="EMBL" id="EKN23595.1"/>
    </source>
</evidence>
<dbReference type="InterPro" id="IPR011010">
    <property type="entry name" value="DNA_brk_join_enz"/>
</dbReference>
<comment type="similarity">
    <text evidence="1">Belongs to the 'phage' integrase family.</text>
</comment>
<name>A0AAD2TMV7_PARDI</name>
<reference evidence="5 6" key="1">
    <citation type="submission" date="2012-02" db="EMBL/GenBank/DDBJ databases">
        <title>The Genome Sequence of Parabacteroides distasonis CL09T03C24.</title>
        <authorList>
            <consortium name="The Broad Institute Genome Sequencing Platform"/>
            <person name="Earl A."/>
            <person name="Ward D."/>
            <person name="Feldgarden M."/>
            <person name="Gevers D."/>
            <person name="Zitomersky N.L."/>
            <person name="Coyne M.J."/>
            <person name="Comstock L.E."/>
            <person name="Young S.K."/>
            <person name="Zeng Q."/>
            <person name="Gargeya S."/>
            <person name="Fitzgerald M."/>
            <person name="Haas B."/>
            <person name="Abouelleil A."/>
            <person name="Alvarado L."/>
            <person name="Arachchi H.M."/>
            <person name="Berlin A."/>
            <person name="Chapman S.B."/>
            <person name="Gearin G."/>
            <person name="Goldberg J."/>
            <person name="Griggs A."/>
            <person name="Gujja S."/>
            <person name="Hansen M."/>
            <person name="Heiman D."/>
            <person name="Howarth C."/>
            <person name="Larimer J."/>
            <person name="Lui A."/>
            <person name="MacDonald P.J.P."/>
            <person name="McCowen C."/>
            <person name="Montmayeur A."/>
            <person name="Murphy C."/>
            <person name="Neiman D."/>
            <person name="Pearson M."/>
            <person name="Priest M."/>
            <person name="Roberts A."/>
            <person name="Saif S."/>
            <person name="Shea T."/>
            <person name="Sisk P."/>
            <person name="Stolte C."/>
            <person name="Sykes S."/>
            <person name="Wortman J."/>
            <person name="Nusbaum C."/>
            <person name="Birren B."/>
        </authorList>
    </citation>
    <scope>NUCLEOTIDE SEQUENCE [LARGE SCALE GENOMIC DNA]</scope>
    <source>
        <strain evidence="5 6">CL09T03C24</strain>
    </source>
</reference>
<dbReference type="SUPFAM" id="SSF56349">
    <property type="entry name" value="DNA breaking-rejoining enzymes"/>
    <property type="match status" value="1"/>
</dbReference>
<organism evidence="5 6">
    <name type="scientific">Parabacteroides distasonis CL09T03C24</name>
    <dbReference type="NCBI Taxonomy" id="999417"/>
    <lineage>
        <taxon>Bacteria</taxon>
        <taxon>Pseudomonadati</taxon>
        <taxon>Bacteroidota</taxon>
        <taxon>Bacteroidia</taxon>
        <taxon>Bacteroidales</taxon>
        <taxon>Tannerellaceae</taxon>
        <taxon>Parabacteroides</taxon>
    </lineage>
</organism>
<protein>
    <recommendedName>
        <fullName evidence="4">Tyr recombinase domain-containing protein</fullName>
    </recommendedName>
</protein>
<dbReference type="CDD" id="cd01185">
    <property type="entry name" value="INTN1_C_like"/>
    <property type="match status" value="1"/>
</dbReference>
<sequence length="487" mass="56357">MKVKFNLRQTSDENKDTLIYLVCTINHKQEKISTGQKVRPKYWDKERQVAIVANTLPKAIQQQNTKVNKELNILSMRFSEWQDYMLDHPEEIEFGAEKLRVFVAGEREKLKVNPLDWFESAIQGNSNNSAGTKGKYMTDLKMLRKFVEESKVRATDFSCLNYTFIKKFEKYMLDKGMSMHTIINRITSFKSWLNDAEKQGLINQVETGISKYEKPRNKDEGKQIYLTENELKKIQNIELSGNEERARDIFVLQCQLGQRYADIMNLDNAIISDDNIELVQIKTHKKVIIPLNNIAKNILAKYNNKLPFIRNEYMNQLIKEICRKAGIDKEELITYRKGDKQYEEKVQRWQLVGTHTARRTFVTECRKQGLDDASIMRITGHTSTKTMSGYDKRTGADVAKRYAEIMSTENEKKVRKKNEKKQQAIKTIENLALSGVRDVEVAAYSVQKALDLSDDDVSLSIDNGVGTGLIYQRTAVKKEISLDNEEE</sequence>
<dbReference type="Gene3D" id="1.10.443.10">
    <property type="entry name" value="Intergrase catalytic core"/>
    <property type="match status" value="1"/>
</dbReference>
<dbReference type="GO" id="GO:0003677">
    <property type="term" value="F:DNA binding"/>
    <property type="evidence" value="ECO:0007669"/>
    <property type="project" value="UniProtKB-KW"/>
</dbReference>
<evidence type="ECO:0000259" key="4">
    <source>
        <dbReference type="PROSITE" id="PS51898"/>
    </source>
</evidence>
<dbReference type="GO" id="GO:0015074">
    <property type="term" value="P:DNA integration"/>
    <property type="evidence" value="ECO:0007669"/>
    <property type="project" value="InterPro"/>
</dbReference>
<dbReference type="InterPro" id="IPR025269">
    <property type="entry name" value="SAM-like_dom"/>
</dbReference>
<evidence type="ECO:0000256" key="1">
    <source>
        <dbReference type="ARBA" id="ARBA00008857"/>
    </source>
</evidence>
<evidence type="ECO:0000256" key="3">
    <source>
        <dbReference type="ARBA" id="ARBA00023172"/>
    </source>
</evidence>
<dbReference type="Pfam" id="PF17293">
    <property type="entry name" value="Arm-DNA-bind_5"/>
    <property type="match status" value="1"/>
</dbReference>
<dbReference type="InterPro" id="IPR013762">
    <property type="entry name" value="Integrase-like_cat_sf"/>
</dbReference>
<accession>A0AAD2TMV7</accession>
<dbReference type="InterPro" id="IPR002104">
    <property type="entry name" value="Integrase_catalytic"/>
</dbReference>
<dbReference type="EMBL" id="AGZN01000031">
    <property type="protein sequence ID" value="EKN23595.1"/>
    <property type="molecule type" value="Genomic_DNA"/>
</dbReference>
<evidence type="ECO:0000313" key="6">
    <source>
        <dbReference type="Proteomes" id="UP000006262"/>
    </source>
</evidence>
<dbReference type="InterPro" id="IPR010998">
    <property type="entry name" value="Integrase_recombinase_N"/>
</dbReference>
<dbReference type="PANTHER" id="PTHR30349">
    <property type="entry name" value="PHAGE INTEGRASE-RELATED"/>
    <property type="match status" value="1"/>
</dbReference>
<proteinExistence type="inferred from homology"/>
<dbReference type="PROSITE" id="PS51898">
    <property type="entry name" value="TYR_RECOMBINASE"/>
    <property type="match status" value="1"/>
</dbReference>